<evidence type="ECO:0000313" key="2">
    <source>
        <dbReference type="Proteomes" id="UP000619534"/>
    </source>
</evidence>
<reference evidence="2" key="1">
    <citation type="journal article" date="2019" name="Int. J. Syst. Evol. Microbiol.">
        <title>The Global Catalogue of Microorganisms (GCM) 10K type strain sequencing project: providing services to taxonomists for standard genome sequencing and annotation.</title>
        <authorList>
            <consortium name="The Broad Institute Genomics Platform"/>
            <consortium name="The Broad Institute Genome Sequencing Center for Infectious Disease"/>
            <person name="Wu L."/>
            <person name="Ma J."/>
        </authorList>
    </citation>
    <scope>NUCLEOTIDE SEQUENCE [LARGE SCALE GENOMIC DNA]</scope>
    <source>
        <strain evidence="2">CCM 7282</strain>
    </source>
</reference>
<dbReference type="InterPro" id="IPR014967">
    <property type="entry name" value="Uncharacterised_YugN-like"/>
</dbReference>
<name>A0ABQ1NNV0_9BACI</name>
<dbReference type="Pfam" id="PF08868">
    <property type="entry name" value="YugN"/>
    <property type="match status" value="1"/>
</dbReference>
<protein>
    <recommendedName>
        <fullName evidence="3">YugN-like protein</fullName>
    </recommendedName>
</protein>
<evidence type="ECO:0008006" key="3">
    <source>
        <dbReference type="Google" id="ProtNLM"/>
    </source>
</evidence>
<dbReference type="Proteomes" id="UP000619534">
    <property type="component" value="Unassembled WGS sequence"/>
</dbReference>
<sequence>MIVIPVTSKLTGEAFTLSELEQTLKPLGYQIGGNWDYDHGYFDYKIADEGGYQFLRVPFQAKQGSLDDYHVTVELGEPFLLSHKYQRGMDDHVHVGVGKASIDQFSEPVDPDASIPDKYVEIGRELVRELESHLLR</sequence>
<organism evidence="1 2">
    <name type="scientific">Thalassobacillus devorans</name>
    <dbReference type="NCBI Taxonomy" id="279813"/>
    <lineage>
        <taxon>Bacteria</taxon>
        <taxon>Bacillati</taxon>
        <taxon>Bacillota</taxon>
        <taxon>Bacilli</taxon>
        <taxon>Bacillales</taxon>
        <taxon>Bacillaceae</taxon>
        <taxon>Thalassobacillus</taxon>
    </lineage>
</organism>
<comment type="caution">
    <text evidence="1">The sequence shown here is derived from an EMBL/GenBank/DDBJ whole genome shotgun (WGS) entry which is preliminary data.</text>
</comment>
<dbReference type="InterPro" id="IPR036491">
    <property type="entry name" value="YugN-like_sf"/>
</dbReference>
<dbReference type="SUPFAM" id="SSF160755">
    <property type="entry name" value="YugN-like"/>
    <property type="match status" value="1"/>
</dbReference>
<dbReference type="EMBL" id="BMCJ01000002">
    <property type="protein sequence ID" value="GGC81244.1"/>
    <property type="molecule type" value="Genomic_DNA"/>
</dbReference>
<proteinExistence type="predicted"/>
<evidence type="ECO:0000313" key="1">
    <source>
        <dbReference type="EMBL" id="GGC81244.1"/>
    </source>
</evidence>
<keyword evidence="2" id="KW-1185">Reference proteome</keyword>
<dbReference type="Gene3D" id="3.30.310.100">
    <property type="entry name" value="YugN-like"/>
    <property type="match status" value="1"/>
</dbReference>
<gene>
    <name evidence="1" type="ORF">GCM10007216_09740</name>
</gene>
<accession>A0ABQ1NNV0</accession>